<dbReference type="Proteomes" id="UP000243686">
    <property type="component" value="Unassembled WGS sequence"/>
</dbReference>
<dbReference type="GO" id="GO:0000076">
    <property type="term" value="P:DNA replication checkpoint signaling"/>
    <property type="evidence" value="ECO:0007669"/>
    <property type="project" value="TreeGrafter"/>
</dbReference>
<dbReference type="Pfam" id="PF04139">
    <property type="entry name" value="Rad9"/>
    <property type="match status" value="1"/>
</dbReference>
<dbReference type="GO" id="GO:0030896">
    <property type="term" value="C:checkpoint clamp complex"/>
    <property type="evidence" value="ECO:0007669"/>
    <property type="project" value="InterPro"/>
</dbReference>
<dbReference type="GO" id="GO:0071479">
    <property type="term" value="P:cellular response to ionizing radiation"/>
    <property type="evidence" value="ECO:0007669"/>
    <property type="project" value="TreeGrafter"/>
</dbReference>
<protein>
    <submittedName>
        <fullName evidence="1">Rad9</fullName>
    </submittedName>
</protein>
<dbReference type="InterPro" id="IPR007268">
    <property type="entry name" value="Rad9/Ddc1"/>
</dbReference>
<dbReference type="GO" id="GO:0006281">
    <property type="term" value="P:DNA repair"/>
    <property type="evidence" value="ECO:0007669"/>
    <property type="project" value="TreeGrafter"/>
</dbReference>
<accession>A0A1S8X8Y5</accession>
<gene>
    <name evidence="1" type="ORF">X801_00960</name>
</gene>
<dbReference type="GO" id="GO:0031573">
    <property type="term" value="P:mitotic intra-S DNA damage checkpoint signaling"/>
    <property type="evidence" value="ECO:0007669"/>
    <property type="project" value="TreeGrafter"/>
</dbReference>
<feature type="non-terminal residue" evidence="1">
    <location>
        <position position="275"/>
    </location>
</feature>
<evidence type="ECO:0000313" key="2">
    <source>
        <dbReference type="Proteomes" id="UP000243686"/>
    </source>
</evidence>
<name>A0A1S8X8Y5_OPIVI</name>
<dbReference type="Gene3D" id="3.70.10.10">
    <property type="match status" value="2"/>
</dbReference>
<evidence type="ECO:0000313" key="1">
    <source>
        <dbReference type="EMBL" id="OON23136.1"/>
    </source>
</evidence>
<proteinExistence type="predicted"/>
<dbReference type="PANTHER" id="PTHR15237">
    <property type="entry name" value="DNA REPAIR PROTEIN RAD9"/>
    <property type="match status" value="1"/>
</dbReference>
<dbReference type="AlphaFoldDB" id="A0A1S8X8Y5"/>
<sequence length="275" mass="31205">MALDRVTRFKIPSRSCCNVFKLSASLEKAVNKCRLMLSSDDTVFVVQFFCRYGVVKTYNMSIVDCEHLEAVYSLEQSANRLVITTKVLTEVLNNFRQSSEEITILVKDGECIFQNYILQGGKQINLYNHNQILTQLPLSASEFDAYLVGCVSELTFCQRELRVRFVHIHRCLRSPRCVGCASRQCQKMFDREHALLAFCELISPIVRIYCDRPGRPIIFACAHETRLSANFVLATLPPDSYSASDSQRSQSVQPHLLASKTPVQISRVSQPSTTF</sequence>
<dbReference type="PANTHER" id="PTHR15237:SF0">
    <property type="entry name" value="CELL CYCLE CHECKPOINT CONTROL PROTEIN"/>
    <property type="match status" value="1"/>
</dbReference>
<organism evidence="1 2">
    <name type="scientific">Opisthorchis viverrini</name>
    <name type="common">Southeast Asian liver fluke</name>
    <dbReference type="NCBI Taxonomy" id="6198"/>
    <lineage>
        <taxon>Eukaryota</taxon>
        <taxon>Metazoa</taxon>
        <taxon>Spiralia</taxon>
        <taxon>Lophotrochozoa</taxon>
        <taxon>Platyhelminthes</taxon>
        <taxon>Trematoda</taxon>
        <taxon>Digenea</taxon>
        <taxon>Opisthorchiida</taxon>
        <taxon>Opisthorchiata</taxon>
        <taxon>Opisthorchiidae</taxon>
        <taxon>Opisthorchis</taxon>
    </lineage>
</organism>
<reference evidence="1 2" key="1">
    <citation type="submission" date="2015-03" db="EMBL/GenBank/DDBJ databases">
        <title>Draft genome of the nematode, Opisthorchis viverrini.</title>
        <authorList>
            <person name="Mitreva M."/>
        </authorList>
    </citation>
    <scope>NUCLEOTIDE SEQUENCE [LARGE SCALE GENOMIC DNA]</scope>
    <source>
        <strain evidence="1">Khon Kaen</strain>
    </source>
</reference>
<keyword evidence="2" id="KW-1185">Reference proteome</keyword>
<dbReference type="EMBL" id="KV891604">
    <property type="protein sequence ID" value="OON23136.1"/>
    <property type="molecule type" value="Genomic_DNA"/>
</dbReference>